<dbReference type="Gene3D" id="2.120.10.10">
    <property type="match status" value="1"/>
</dbReference>
<name>A0A1Q9B0Z5_9HYPH</name>
<feature type="domain" description="Sialidase" evidence="1">
    <location>
        <begin position="45"/>
        <end position="375"/>
    </location>
</feature>
<dbReference type="PANTHER" id="PTHR43752:SF2">
    <property type="entry name" value="BNR_ASP-BOX REPEAT FAMILY PROTEIN"/>
    <property type="match status" value="1"/>
</dbReference>
<organism evidence="2 3">
    <name type="scientific">Xaviernesmea oryzae</name>
    <dbReference type="NCBI Taxonomy" id="464029"/>
    <lineage>
        <taxon>Bacteria</taxon>
        <taxon>Pseudomonadati</taxon>
        <taxon>Pseudomonadota</taxon>
        <taxon>Alphaproteobacteria</taxon>
        <taxon>Hyphomicrobiales</taxon>
        <taxon>Rhizobiaceae</taxon>
        <taxon>Rhizobium/Agrobacterium group</taxon>
        <taxon>Xaviernesmea</taxon>
    </lineage>
</organism>
<gene>
    <name evidence="2" type="ORF">BJF93_08585</name>
</gene>
<evidence type="ECO:0000259" key="1">
    <source>
        <dbReference type="Pfam" id="PF13088"/>
    </source>
</evidence>
<dbReference type="Pfam" id="PF13088">
    <property type="entry name" value="BNR_2"/>
    <property type="match status" value="1"/>
</dbReference>
<dbReference type="RefSeq" id="WP_075626314.1">
    <property type="nucleotide sequence ID" value="NZ_FOAM01000005.1"/>
</dbReference>
<protein>
    <submittedName>
        <fullName evidence="2">Glycosyl hydrolase</fullName>
    </submittedName>
</protein>
<dbReference type="PANTHER" id="PTHR43752">
    <property type="entry name" value="BNR/ASP-BOX REPEAT FAMILY PROTEIN"/>
    <property type="match status" value="1"/>
</dbReference>
<dbReference type="SUPFAM" id="SSF50939">
    <property type="entry name" value="Sialidases"/>
    <property type="match status" value="1"/>
</dbReference>
<reference evidence="2 3" key="1">
    <citation type="submission" date="2016-09" db="EMBL/GenBank/DDBJ databases">
        <title>Rhizobium sp. nov., a novel species isolated from the rice rhizosphere.</title>
        <authorList>
            <person name="Zhao J."/>
            <person name="Zhang X."/>
        </authorList>
    </citation>
    <scope>NUCLEOTIDE SEQUENCE [LARGE SCALE GENOMIC DNA]</scope>
    <source>
        <strain evidence="2 3">1.7048</strain>
    </source>
</reference>
<dbReference type="InterPro" id="IPR011040">
    <property type="entry name" value="Sialidase"/>
</dbReference>
<proteinExistence type="predicted"/>
<comment type="caution">
    <text evidence="2">The sequence shown here is derived from an EMBL/GenBank/DDBJ whole genome shotgun (WGS) entry which is preliminary data.</text>
</comment>
<sequence>MNPDAIAEAMTGTLSQRAPGRIEAFLPSPMVQNHASFLHALPNGGLICAWFGGTLEGKSDISIFASVLTPGAEAWGPPCRLSFDDDHSEQNPVLFEAPDGRLLLFHTVQPAGNQDECRIRMAEIAIDPADPLRLTASEGSYLDLPRGCFIRAPLVLREDRAWLLPIFRCVSRPGQKWTGSHDTAALGISRDGGKSWTLETLSDSIGCVHMSPVAIGGTAKDGRLAAFFRRRQADAVYRTESADFGLTWSTPAPTDLPNNNSSIAAIRLADGRVAMICNPVNAAGVSELRASLYDELGEDDQRPDADPAGGCVPVWGVPRAPVAVCLSEDGGLSFPSRILIEDGPGTCLSNNSTDGRNQEMSYPWLLEGADGSLHMTYTYGRRAIKYVRLAPGWAEPSEGNTR</sequence>
<dbReference type="GO" id="GO:0016787">
    <property type="term" value="F:hydrolase activity"/>
    <property type="evidence" value="ECO:0007669"/>
    <property type="project" value="UniProtKB-KW"/>
</dbReference>
<accession>A0A1Q9B0Z5</accession>
<evidence type="ECO:0000313" key="2">
    <source>
        <dbReference type="EMBL" id="OLP61651.1"/>
    </source>
</evidence>
<keyword evidence="2" id="KW-0378">Hydrolase</keyword>
<keyword evidence="3" id="KW-1185">Reference proteome</keyword>
<dbReference type="OrthoDB" id="41724at2"/>
<dbReference type="Proteomes" id="UP000186364">
    <property type="component" value="Unassembled WGS sequence"/>
</dbReference>
<dbReference type="AlphaFoldDB" id="A0A1Q9B0Z5"/>
<dbReference type="CDD" id="cd15482">
    <property type="entry name" value="Sialidase_non-viral"/>
    <property type="match status" value="1"/>
</dbReference>
<dbReference type="InterPro" id="IPR036278">
    <property type="entry name" value="Sialidase_sf"/>
</dbReference>
<evidence type="ECO:0000313" key="3">
    <source>
        <dbReference type="Proteomes" id="UP000186364"/>
    </source>
</evidence>
<dbReference type="EMBL" id="MKIP01000031">
    <property type="protein sequence ID" value="OLP61651.1"/>
    <property type="molecule type" value="Genomic_DNA"/>
</dbReference>